<reference evidence="3 4" key="1">
    <citation type="submission" date="2015-12" db="EMBL/GenBank/DDBJ databases">
        <title>Draft genome sequence of Acidibacillus ferrooxidans ITV001, isolated from a chalcopyrite acid mine drainage site in Brazil.</title>
        <authorList>
            <person name="Dall'Agnol H."/>
            <person name="Nancucheo I."/>
            <person name="Johnson B."/>
            <person name="Oliveira R."/>
            <person name="Leite L."/>
            <person name="Pylro V."/>
            <person name="Nunes G.L."/>
            <person name="Tzotzos G."/>
            <person name="Fernandes G.R."/>
            <person name="Dutra J."/>
            <person name="Orellana S.C."/>
            <person name="Oliveira G."/>
        </authorList>
    </citation>
    <scope>NUCLEOTIDE SEQUENCE [LARGE SCALE GENOMIC DNA]</scope>
    <source>
        <strain evidence="4">ITV01</strain>
    </source>
</reference>
<dbReference type="OrthoDB" id="1817605at2"/>
<accession>A0A117SX11</accession>
<evidence type="ECO:0000313" key="4">
    <source>
        <dbReference type="Proteomes" id="UP000053557"/>
    </source>
</evidence>
<keyword evidence="4" id="KW-1185">Reference proteome</keyword>
<comment type="caution">
    <text evidence="3">The sequence shown here is derived from an EMBL/GenBank/DDBJ whole genome shotgun (WGS) entry which is preliminary data.</text>
</comment>
<keyword evidence="1" id="KW-0732">Signal</keyword>
<dbReference type="AlphaFoldDB" id="A0A117SX11"/>
<dbReference type="SUPFAM" id="SSF54001">
    <property type="entry name" value="Cysteine proteinases"/>
    <property type="match status" value="1"/>
</dbReference>
<dbReference type="SMART" id="SM00460">
    <property type="entry name" value="TGc"/>
    <property type="match status" value="1"/>
</dbReference>
<protein>
    <recommendedName>
        <fullName evidence="2">Transglutaminase-like domain-containing protein</fullName>
    </recommendedName>
</protein>
<feature type="domain" description="Transglutaminase-like" evidence="2">
    <location>
        <begin position="566"/>
        <end position="635"/>
    </location>
</feature>
<dbReference type="InterPro" id="IPR038765">
    <property type="entry name" value="Papain-like_cys_pep_sf"/>
</dbReference>
<dbReference type="EMBL" id="LPVJ01000071">
    <property type="protein sequence ID" value="KUO94686.1"/>
    <property type="molecule type" value="Genomic_DNA"/>
</dbReference>
<dbReference type="PANTHER" id="PTHR33490">
    <property type="entry name" value="BLR5614 PROTEIN-RELATED"/>
    <property type="match status" value="1"/>
</dbReference>
<gene>
    <name evidence="3" type="ORF">ATW55_02135</name>
</gene>
<proteinExistence type="predicted"/>
<dbReference type="Gene3D" id="3.10.620.30">
    <property type="match status" value="1"/>
</dbReference>
<organism evidence="3 4">
    <name type="scientific">Ferroacidibacillus organovorans</name>
    <dbReference type="NCBI Taxonomy" id="1765683"/>
    <lineage>
        <taxon>Bacteria</taxon>
        <taxon>Bacillati</taxon>
        <taxon>Bacillota</taxon>
        <taxon>Bacilli</taxon>
        <taxon>Bacillales</taxon>
        <taxon>Alicyclobacillaceae</taxon>
        <taxon>Ferroacidibacillus</taxon>
    </lineage>
</organism>
<dbReference type="PANTHER" id="PTHR33490:SF6">
    <property type="entry name" value="SLL1049 PROTEIN"/>
    <property type="match status" value="1"/>
</dbReference>
<dbReference type="RefSeq" id="WP_082685922.1">
    <property type="nucleotide sequence ID" value="NZ_LPVJ01000071.1"/>
</dbReference>
<dbReference type="Pfam" id="PF01841">
    <property type="entry name" value="Transglut_core"/>
    <property type="match status" value="1"/>
</dbReference>
<dbReference type="Proteomes" id="UP000053557">
    <property type="component" value="Unassembled WGS sequence"/>
</dbReference>
<feature type="signal peptide" evidence="1">
    <location>
        <begin position="1"/>
        <end position="29"/>
    </location>
</feature>
<name>A0A117SX11_9BACL</name>
<dbReference type="InterPro" id="IPR002931">
    <property type="entry name" value="Transglutaminase-like"/>
</dbReference>
<sequence>MKTRRFARLAGAATLLVMTTLGSIIQTDAQSFTMKPMAIRFDGVTISRPYGFVAGGTTYMPIWYVMQLAKKERLMSTWSGIVWNLMSGTSKSQAISPFHPIKPGNMQIDLNGTSYLANIPKIVYRDPFSHALTTYIPIYFVMKLFRDSLALNNTWDGQTWSVSSTHTTPATSPPPPTVPITTSGITGTATSGNAGISVSINGSSGATAGNSLAFTPPALNANPVSSVSGGFPTLEGQTIPHVTLQNSATSDQAYWSRASRDFYLSAQTNNPANSTAPSLPIANAQPDQTLYLFAYKNGQSVNGGQTTFLVNSPDATLSTNSNETWTQGSNQIAYATFRATKPGVYTVQAVTNGQYSIPLVITVGLSQLSAVPFAVPADYTGILPLPSTGLTAISSGTDGHVSYTSYSPVGTWIPISGTVSGGLSSISILLNAGNQSWDYRLPVDASGHFSAMIESPFTGQVELTYEPNYLAHLTSTSGSLSYTVDQTVTISGATLPAALQGLLPTASMDFNMSRAFSQTADQLLENSPSFETAVAAINNYVAGTLSYNVAEASPGGQYVWKSASATWSAKNGICENFAELEASLLRSVGVPVQTVGGNANANWTTPNFNDKNAYDAHEWLSIDTGGGWLIADPTWTGMQDTNGKNFGITNEFFTNTASFSATHATLPGQTGTNF</sequence>
<evidence type="ECO:0000259" key="2">
    <source>
        <dbReference type="SMART" id="SM00460"/>
    </source>
</evidence>
<evidence type="ECO:0000256" key="1">
    <source>
        <dbReference type="SAM" id="SignalP"/>
    </source>
</evidence>
<evidence type="ECO:0000313" key="3">
    <source>
        <dbReference type="EMBL" id="KUO94686.1"/>
    </source>
</evidence>
<feature type="chain" id="PRO_5038331269" description="Transglutaminase-like domain-containing protein" evidence="1">
    <location>
        <begin position="30"/>
        <end position="674"/>
    </location>
</feature>